<geneLocation type="plasmid" evidence="2 3">
    <name>unnamed4</name>
</geneLocation>
<protein>
    <submittedName>
        <fullName evidence="2">XRE family transcriptional regulator</fullName>
    </submittedName>
</protein>
<dbReference type="InterPro" id="IPR039554">
    <property type="entry name" value="HigA2-like_HTH"/>
</dbReference>
<feature type="domain" description="HTH cro/C1-type" evidence="1">
    <location>
        <begin position="39"/>
        <end position="86"/>
    </location>
</feature>
<gene>
    <name evidence="2" type="ORF">H3V42_33770</name>
</gene>
<proteinExistence type="predicted"/>
<dbReference type="InterPro" id="IPR001387">
    <property type="entry name" value="Cro/C1-type_HTH"/>
</dbReference>
<accession>A0A9X7YGJ2</accession>
<name>A0A9X7YGJ2_SPHYA</name>
<dbReference type="Pfam" id="PF13744">
    <property type="entry name" value="HTH_37"/>
    <property type="match status" value="1"/>
</dbReference>
<dbReference type="EMBL" id="CP060128">
    <property type="protein sequence ID" value="QNG49794.1"/>
    <property type="molecule type" value="Genomic_DNA"/>
</dbReference>
<evidence type="ECO:0000313" key="3">
    <source>
        <dbReference type="Proteomes" id="UP000515377"/>
    </source>
</evidence>
<dbReference type="PROSITE" id="PS50943">
    <property type="entry name" value="HTH_CROC1"/>
    <property type="match status" value="1"/>
</dbReference>
<dbReference type="AlphaFoldDB" id="A0A9X7YGJ2"/>
<dbReference type="GO" id="GO:0003677">
    <property type="term" value="F:DNA binding"/>
    <property type="evidence" value="ECO:0007669"/>
    <property type="project" value="InterPro"/>
</dbReference>
<keyword evidence="2" id="KW-0614">Plasmid</keyword>
<dbReference type="SUPFAM" id="SSF47413">
    <property type="entry name" value="lambda repressor-like DNA-binding domains"/>
    <property type="match status" value="1"/>
</dbReference>
<evidence type="ECO:0000313" key="2">
    <source>
        <dbReference type="EMBL" id="QNG49794.1"/>
    </source>
</evidence>
<organism evidence="2 3">
    <name type="scientific">Sphingobium yanoikuyae</name>
    <name type="common">Sphingomonas yanoikuyae</name>
    <dbReference type="NCBI Taxonomy" id="13690"/>
    <lineage>
        <taxon>Bacteria</taxon>
        <taxon>Pseudomonadati</taxon>
        <taxon>Pseudomonadota</taxon>
        <taxon>Alphaproteobacteria</taxon>
        <taxon>Sphingomonadales</taxon>
        <taxon>Sphingomonadaceae</taxon>
        <taxon>Sphingobium</taxon>
    </lineage>
</organism>
<sequence>MQSERNKILFTTKTKLENKSDQLKFDLHIIIAKEISKWGKTQGECAAIIGIGRPRLNDLTRGRLNKFSLDTLVDIAEKIGIRVEMIVA</sequence>
<dbReference type="RefSeq" id="WP_080604563.1">
    <property type="nucleotide sequence ID" value="NZ_CP139983.1"/>
</dbReference>
<dbReference type="Proteomes" id="UP000515377">
    <property type="component" value="Plasmid unnamed4"/>
</dbReference>
<dbReference type="Gene3D" id="1.10.260.40">
    <property type="entry name" value="lambda repressor-like DNA-binding domains"/>
    <property type="match status" value="1"/>
</dbReference>
<evidence type="ECO:0000259" key="1">
    <source>
        <dbReference type="PROSITE" id="PS50943"/>
    </source>
</evidence>
<reference evidence="2 3" key="1">
    <citation type="submission" date="2020-07" db="EMBL/GenBank/DDBJ databases">
        <title>Whole genome sequence of Sphingobium yanoikuyae A3.</title>
        <authorList>
            <person name="Han S.-S."/>
        </authorList>
    </citation>
    <scope>NUCLEOTIDE SEQUENCE [LARGE SCALE GENOMIC DNA]</scope>
    <source>
        <strain evidence="2 3">A3</strain>
        <plasmid evidence="2 3">unnamed4</plasmid>
    </source>
</reference>
<dbReference type="InterPro" id="IPR010982">
    <property type="entry name" value="Lambda_DNA-bd_dom_sf"/>
</dbReference>